<dbReference type="Proteomes" id="UP000789508">
    <property type="component" value="Unassembled WGS sequence"/>
</dbReference>
<organism evidence="1 2">
    <name type="scientific">Ambispora leptoticha</name>
    <dbReference type="NCBI Taxonomy" id="144679"/>
    <lineage>
        <taxon>Eukaryota</taxon>
        <taxon>Fungi</taxon>
        <taxon>Fungi incertae sedis</taxon>
        <taxon>Mucoromycota</taxon>
        <taxon>Glomeromycotina</taxon>
        <taxon>Glomeromycetes</taxon>
        <taxon>Archaeosporales</taxon>
        <taxon>Ambisporaceae</taxon>
        <taxon>Ambispora</taxon>
    </lineage>
</organism>
<proteinExistence type="predicted"/>
<protein>
    <submittedName>
        <fullName evidence="1">7138_t:CDS:1</fullName>
    </submittedName>
</protein>
<evidence type="ECO:0000313" key="1">
    <source>
        <dbReference type="EMBL" id="CAG8465997.1"/>
    </source>
</evidence>
<keyword evidence="2" id="KW-1185">Reference proteome</keyword>
<gene>
    <name evidence="1" type="ORF">ALEPTO_LOCUS1779</name>
</gene>
<name>A0A9N8Z3E6_9GLOM</name>
<dbReference type="EMBL" id="CAJVPS010000218">
    <property type="protein sequence ID" value="CAG8465997.1"/>
    <property type="molecule type" value="Genomic_DNA"/>
</dbReference>
<dbReference type="OrthoDB" id="2318536at2759"/>
<comment type="caution">
    <text evidence="1">The sequence shown here is derived from an EMBL/GenBank/DDBJ whole genome shotgun (WGS) entry which is preliminary data.</text>
</comment>
<accession>A0A9N8Z3E6</accession>
<reference evidence="1" key="1">
    <citation type="submission" date="2021-06" db="EMBL/GenBank/DDBJ databases">
        <authorList>
            <person name="Kallberg Y."/>
            <person name="Tangrot J."/>
            <person name="Rosling A."/>
        </authorList>
    </citation>
    <scope>NUCLEOTIDE SEQUENCE</scope>
    <source>
        <strain evidence="1">FL130A</strain>
    </source>
</reference>
<sequence>MSNANNNKDHYEKLMFEKTRQEQLDLVFSDDTDDEDDEYCAAVRNENTEVILREMSENLKKLFDIHECYIIKTQDLEKLYQNAFQKFFNWNMYAESCITPLDEFIDKTWNQTFNILKYPYTYAEDLTTWLTLKFPLAPLKGSHPEKTTSEDSNEYLEFILWRFRNLLPDQTVVRVDCLRWLYSEVYADNPQVETKKHGYEFLIDLLKDSMCFTLYEKDNYSVVVERVDGHVYGALLKLNFFRAQLTEEMKTVIMLLLGDAFGDLVIE</sequence>
<evidence type="ECO:0000313" key="2">
    <source>
        <dbReference type="Proteomes" id="UP000789508"/>
    </source>
</evidence>
<dbReference type="AlphaFoldDB" id="A0A9N8Z3E6"/>